<feature type="domain" description="Recombinase" evidence="3">
    <location>
        <begin position="167"/>
        <end position="285"/>
    </location>
</feature>
<name>A3VDK1_9RHOB</name>
<dbReference type="InterPro" id="IPR006119">
    <property type="entry name" value="Resolv_N"/>
</dbReference>
<protein>
    <submittedName>
        <fullName evidence="4">Resolvase</fullName>
    </submittedName>
</protein>
<comment type="caution">
    <text evidence="4">The sequence shown here is derived from an EMBL/GenBank/DDBJ whole genome shotgun (WGS) entry which is preliminary data.</text>
</comment>
<reference evidence="4 5" key="1">
    <citation type="journal article" date="2010" name="J. Bacteriol.">
        <title>Genome sequences of Pelagibaca bermudensis HTCC2601T and Maritimibacter alkaliphilus HTCC2654T, the type strains of two marine Roseobacter genera.</title>
        <authorList>
            <person name="Thrash J.C."/>
            <person name="Cho J.C."/>
            <person name="Ferriera S."/>
            <person name="Johnson J."/>
            <person name="Vergin K.L."/>
            <person name="Giovannoni S.J."/>
        </authorList>
    </citation>
    <scope>NUCLEOTIDE SEQUENCE [LARGE SCALE GENOMIC DNA]</scope>
    <source>
        <strain evidence="4 5">HTCC2654</strain>
    </source>
</reference>
<dbReference type="Gene3D" id="3.90.1750.20">
    <property type="entry name" value="Putative Large Serine Recombinase, Chain B, Domain 2"/>
    <property type="match status" value="1"/>
</dbReference>
<keyword evidence="5" id="KW-1185">Reference proteome</keyword>
<dbReference type="HOGENOM" id="CLU_010686_18_15_5"/>
<dbReference type="PROSITE" id="PS51736">
    <property type="entry name" value="RECOMBINASES_3"/>
    <property type="match status" value="1"/>
</dbReference>
<dbReference type="Pfam" id="PF00239">
    <property type="entry name" value="Resolvase"/>
    <property type="match status" value="1"/>
</dbReference>
<evidence type="ECO:0000256" key="1">
    <source>
        <dbReference type="SAM" id="MobiDB-lite"/>
    </source>
</evidence>
<organism evidence="4 5">
    <name type="scientific">Maritimibacter alkaliphilus HTCC2654</name>
    <dbReference type="NCBI Taxonomy" id="314271"/>
    <lineage>
        <taxon>Bacteria</taxon>
        <taxon>Pseudomonadati</taxon>
        <taxon>Pseudomonadota</taxon>
        <taxon>Alphaproteobacteria</taxon>
        <taxon>Rhodobacterales</taxon>
        <taxon>Roseobacteraceae</taxon>
        <taxon>Maritimibacter</taxon>
    </lineage>
</organism>
<dbReference type="Gene3D" id="3.40.50.1390">
    <property type="entry name" value="Resolvase, N-terminal catalytic domain"/>
    <property type="match status" value="1"/>
</dbReference>
<dbReference type="PANTHER" id="PTHR30461:SF23">
    <property type="entry name" value="DNA RECOMBINASE-RELATED"/>
    <property type="match status" value="1"/>
</dbReference>
<dbReference type="PROSITE" id="PS51737">
    <property type="entry name" value="RECOMBINASE_DNA_BIND"/>
    <property type="match status" value="1"/>
</dbReference>
<dbReference type="GO" id="GO:0000150">
    <property type="term" value="F:DNA strand exchange activity"/>
    <property type="evidence" value="ECO:0007669"/>
    <property type="project" value="InterPro"/>
</dbReference>
<accession>A3VDK1</accession>
<dbReference type="AlphaFoldDB" id="A3VDK1"/>
<evidence type="ECO:0000313" key="5">
    <source>
        <dbReference type="Proteomes" id="UP000002931"/>
    </source>
</evidence>
<dbReference type="CDD" id="cd03768">
    <property type="entry name" value="SR_ResInv"/>
    <property type="match status" value="1"/>
</dbReference>
<dbReference type="SUPFAM" id="SSF109709">
    <property type="entry name" value="KorB DNA-binding domain-like"/>
    <property type="match status" value="1"/>
</dbReference>
<feature type="domain" description="Resolvase/invertase-type recombinase catalytic" evidence="2">
    <location>
        <begin position="7"/>
        <end position="159"/>
    </location>
</feature>
<feature type="region of interest" description="Disordered" evidence="1">
    <location>
        <begin position="282"/>
        <end position="323"/>
    </location>
</feature>
<dbReference type="InterPro" id="IPR036162">
    <property type="entry name" value="Resolvase-like_N_sf"/>
</dbReference>
<dbReference type="RefSeq" id="WP_008328472.1">
    <property type="nucleotide sequence ID" value="NZ_CH902578.1"/>
</dbReference>
<dbReference type="eggNOG" id="COG1961">
    <property type="taxonomic scope" value="Bacteria"/>
</dbReference>
<evidence type="ECO:0000259" key="3">
    <source>
        <dbReference type="PROSITE" id="PS51737"/>
    </source>
</evidence>
<dbReference type="InterPro" id="IPR038109">
    <property type="entry name" value="DNA_bind_recomb_sf"/>
</dbReference>
<dbReference type="SMART" id="SM00857">
    <property type="entry name" value="Resolvase"/>
    <property type="match status" value="1"/>
</dbReference>
<dbReference type="PANTHER" id="PTHR30461">
    <property type="entry name" value="DNA-INVERTASE FROM LAMBDOID PROPHAGE"/>
    <property type="match status" value="1"/>
</dbReference>
<dbReference type="InterPro" id="IPR011109">
    <property type="entry name" value="DNA_bind_recombinase_dom"/>
</dbReference>
<dbReference type="Proteomes" id="UP000002931">
    <property type="component" value="Unassembled WGS sequence"/>
</dbReference>
<sequence length="559" mass="61999">MTRTTIRCAIYTRKSSDEGLDQDFNSLDAQHEACAAYIASQRHEGWKRLPARYDDGGISGGTLERPALQRLLDEIDAGRVDMVVVYKIDRLTRSLADFAKLVDRLEAAGCSFVSVTQAFNTSSSMGRLTLNVLLSFAQFEREVTAERIRDKIAASKKKGLWMGGNVPLGYDRPPDGATRVLKVNPEESRTVRRLFELYSDHGCLRRVEDAARREGLRSKERKSTKDVVTGGKPLSRGQIYHILRNPLYCGRIRHKDKVWPGQHDALIDDALWERVQTLLQTRSGRSRTRGGHSDTNETTSPSPAWLTGKLRDETGDRLTPTHTTKAGRRLRYYVSNRLVSGGADPTGWRLPATALEARVLALLIAHLERARREHRLLARPDSAMADEIGRAIASLQQGLEGTRGQVAAALVDHGYLTRSEIRITLDLTALSARLGIPTDDLDPALGTLSAPLQIRRRGVETKIVVGEAQSDPDRHLQAMLIRAHRWTRALAAGTSLAEIARAEGCSEAFLRTRSKLAFLSPKIQAAILDGTQPPDCTLTKLVRLPLPLDWQAQERALGV</sequence>
<dbReference type="InterPro" id="IPR050639">
    <property type="entry name" value="SSR_resolvase"/>
</dbReference>
<evidence type="ECO:0000259" key="2">
    <source>
        <dbReference type="PROSITE" id="PS51736"/>
    </source>
</evidence>
<dbReference type="EMBL" id="AAMT01000004">
    <property type="protein sequence ID" value="EAQ13590.1"/>
    <property type="molecule type" value="Genomic_DNA"/>
</dbReference>
<dbReference type="OrthoDB" id="7277848at2"/>
<dbReference type="STRING" id="314271.RB2654_02714"/>
<proteinExistence type="predicted"/>
<gene>
    <name evidence="4" type="ORF">RB2654_02714</name>
</gene>
<dbReference type="SUPFAM" id="SSF53041">
    <property type="entry name" value="Resolvase-like"/>
    <property type="match status" value="1"/>
</dbReference>
<evidence type="ECO:0000313" key="4">
    <source>
        <dbReference type="EMBL" id="EAQ13590.1"/>
    </source>
</evidence>
<dbReference type="Pfam" id="PF07508">
    <property type="entry name" value="Recombinase"/>
    <property type="match status" value="1"/>
</dbReference>
<dbReference type="GO" id="GO:0003677">
    <property type="term" value="F:DNA binding"/>
    <property type="evidence" value="ECO:0007669"/>
    <property type="project" value="InterPro"/>
</dbReference>